<sequence>MTRARLLGGLLALILLVCGAVIFLDQRGAFGDRDAASVSTPALQGDPPPASTSSVDGYGDLK</sequence>
<proteinExistence type="predicted"/>
<dbReference type="STRING" id="695939.SAMN00790413_03121"/>
<evidence type="ECO:0000313" key="2">
    <source>
        <dbReference type="EMBL" id="SMB96029.1"/>
    </source>
</evidence>
<feature type="region of interest" description="Disordered" evidence="1">
    <location>
        <begin position="36"/>
        <end position="62"/>
    </location>
</feature>
<dbReference type="AlphaFoldDB" id="A0A1W1VRP2"/>
<reference evidence="2 3" key="1">
    <citation type="submission" date="2017-04" db="EMBL/GenBank/DDBJ databases">
        <authorList>
            <person name="Afonso C.L."/>
            <person name="Miller P.J."/>
            <person name="Scott M.A."/>
            <person name="Spackman E."/>
            <person name="Goraichik I."/>
            <person name="Dimitrov K.M."/>
            <person name="Suarez D.L."/>
            <person name="Swayne D.E."/>
        </authorList>
    </citation>
    <scope>NUCLEOTIDE SEQUENCE [LARGE SCALE GENOMIC DNA]</scope>
    <source>
        <strain evidence="2 3">KR-140</strain>
    </source>
</reference>
<evidence type="ECO:0000256" key="1">
    <source>
        <dbReference type="SAM" id="MobiDB-lite"/>
    </source>
</evidence>
<protein>
    <submittedName>
        <fullName evidence="2">Uncharacterized protein</fullName>
    </submittedName>
</protein>
<dbReference type="EMBL" id="FWWU01000009">
    <property type="protein sequence ID" value="SMB96029.1"/>
    <property type="molecule type" value="Genomic_DNA"/>
</dbReference>
<evidence type="ECO:0000313" key="3">
    <source>
        <dbReference type="Proteomes" id="UP000192582"/>
    </source>
</evidence>
<name>A0A1W1VRP2_9DEIO</name>
<accession>A0A1W1VRP2</accession>
<organism evidence="2 3">
    <name type="scientific">Deinococcus hopiensis KR-140</name>
    <dbReference type="NCBI Taxonomy" id="695939"/>
    <lineage>
        <taxon>Bacteria</taxon>
        <taxon>Thermotogati</taxon>
        <taxon>Deinococcota</taxon>
        <taxon>Deinococci</taxon>
        <taxon>Deinococcales</taxon>
        <taxon>Deinococcaceae</taxon>
        <taxon>Deinococcus</taxon>
    </lineage>
</organism>
<gene>
    <name evidence="2" type="ORF">SAMN00790413_03121</name>
</gene>
<dbReference type="Proteomes" id="UP000192582">
    <property type="component" value="Unassembled WGS sequence"/>
</dbReference>
<keyword evidence="3" id="KW-1185">Reference proteome</keyword>
<dbReference type="RefSeq" id="WP_084050587.1">
    <property type="nucleotide sequence ID" value="NZ_FWWU01000009.1"/>
</dbReference>